<comment type="subcellular location">
    <subcellularLocation>
        <location evidence="1">Membrane</location>
        <topology evidence="1">Multi-pass membrane protein</topology>
    </subcellularLocation>
</comment>
<name>A0ABN7K2H1_9HYPH</name>
<dbReference type="Pfam" id="PF01594">
    <property type="entry name" value="AI-2E_transport"/>
    <property type="match status" value="1"/>
</dbReference>
<feature type="compositionally biased region" description="Basic and acidic residues" evidence="6">
    <location>
        <begin position="417"/>
        <end position="428"/>
    </location>
</feature>
<feature type="transmembrane region" description="Helical" evidence="7">
    <location>
        <begin position="288"/>
        <end position="307"/>
    </location>
</feature>
<keyword evidence="3 7" id="KW-0812">Transmembrane</keyword>
<evidence type="ECO:0000256" key="7">
    <source>
        <dbReference type="SAM" id="Phobius"/>
    </source>
</evidence>
<evidence type="ECO:0000313" key="9">
    <source>
        <dbReference type="Proteomes" id="UP000601041"/>
    </source>
</evidence>
<proteinExistence type="inferred from homology"/>
<dbReference type="EMBL" id="CABFWE030000013">
    <property type="protein sequence ID" value="CAD7053426.1"/>
    <property type="molecule type" value="Genomic_DNA"/>
</dbReference>
<organism evidence="8 9">
    <name type="scientific">Pseudorhizobium halotolerans</name>
    <dbReference type="NCBI Taxonomy" id="1233081"/>
    <lineage>
        <taxon>Bacteria</taxon>
        <taxon>Pseudomonadati</taxon>
        <taxon>Pseudomonadota</taxon>
        <taxon>Alphaproteobacteria</taxon>
        <taxon>Hyphomicrobiales</taxon>
        <taxon>Rhizobiaceae</taxon>
        <taxon>Rhizobium/Agrobacterium group</taxon>
        <taxon>Pseudorhizobium</taxon>
    </lineage>
</organism>
<keyword evidence="9" id="KW-1185">Reference proteome</keyword>
<evidence type="ECO:0000256" key="5">
    <source>
        <dbReference type="ARBA" id="ARBA00023136"/>
    </source>
</evidence>
<keyword evidence="5 7" id="KW-0472">Membrane</keyword>
<feature type="region of interest" description="Disordered" evidence="6">
    <location>
        <begin position="370"/>
        <end position="389"/>
    </location>
</feature>
<dbReference type="Proteomes" id="UP000601041">
    <property type="component" value="Unassembled WGS sequence"/>
</dbReference>
<protein>
    <submittedName>
        <fullName evidence="8">AI-2E family transporter</fullName>
    </submittedName>
</protein>
<reference evidence="8 9" key="1">
    <citation type="submission" date="2020-11" db="EMBL/GenBank/DDBJ databases">
        <authorList>
            <person name="Lassalle F."/>
        </authorList>
    </citation>
    <scope>NUCLEOTIDE SEQUENCE [LARGE SCALE GENOMIC DNA]</scope>
    <source>
        <strain evidence="8 9">AB21</strain>
    </source>
</reference>
<feature type="region of interest" description="Disordered" evidence="6">
    <location>
        <begin position="401"/>
        <end position="428"/>
    </location>
</feature>
<evidence type="ECO:0000256" key="2">
    <source>
        <dbReference type="ARBA" id="ARBA00009773"/>
    </source>
</evidence>
<evidence type="ECO:0000256" key="6">
    <source>
        <dbReference type="SAM" id="MobiDB-lite"/>
    </source>
</evidence>
<accession>A0ABN7K2H1</accession>
<evidence type="ECO:0000256" key="4">
    <source>
        <dbReference type="ARBA" id="ARBA00022989"/>
    </source>
</evidence>
<evidence type="ECO:0000313" key="8">
    <source>
        <dbReference type="EMBL" id="CAD7053426.1"/>
    </source>
</evidence>
<gene>
    <name evidence="8" type="ORF">RHAB21_04500</name>
</gene>
<keyword evidence="4 7" id="KW-1133">Transmembrane helix</keyword>
<evidence type="ECO:0000256" key="3">
    <source>
        <dbReference type="ARBA" id="ARBA00022692"/>
    </source>
</evidence>
<dbReference type="PANTHER" id="PTHR21716">
    <property type="entry name" value="TRANSMEMBRANE PROTEIN"/>
    <property type="match status" value="1"/>
</dbReference>
<comment type="caution">
    <text evidence="8">The sequence shown here is derived from an EMBL/GenBank/DDBJ whole genome shotgun (WGS) entry which is preliminary data.</text>
</comment>
<feature type="transmembrane region" description="Helical" evidence="7">
    <location>
        <begin position="251"/>
        <end position="281"/>
    </location>
</feature>
<feature type="transmembrane region" description="Helical" evidence="7">
    <location>
        <begin position="49"/>
        <end position="69"/>
    </location>
</feature>
<feature type="transmembrane region" description="Helical" evidence="7">
    <location>
        <begin position="21"/>
        <end position="43"/>
    </location>
</feature>
<comment type="similarity">
    <text evidence="2">Belongs to the autoinducer-2 exporter (AI-2E) (TC 2.A.86) family.</text>
</comment>
<evidence type="ECO:0000256" key="1">
    <source>
        <dbReference type="ARBA" id="ARBA00004141"/>
    </source>
</evidence>
<sequence>MAIEEKRPRQRRVGAELGKGLLLDAGVVRVFLILALTGLGLFLCYRLALPFLPSLTWALVLGILLAPAHRWLHSRLGSGDLAAFIAVAAAAIVILGMLLLVVQQLVREAAGGAISLENAVRTLDWRETIGNRPRLAEAAAWLEQRFDPAGALGGLAHWLTSQSTSLLRGSVSQVIGLILTFYILFYFLRDRERAMRVVAKLSPLQPTETGLVVRRLADTVHATIIGTIVVATVQGTLGGLIFWWLGLPTPVFWGLVMGLLAIVPVLGAFVIWLPAALLLALQGDWTRALILVIWGGVIIATIDNLLYPALVGSRLKLHTMVMFIGAVGGIILFGASGLVLGPATIAVTLALIEILQGRFRAELQVPTEMDMARQTKESPREAERLKREADEELNLELEQTFPASDPLKITRGSYEQQHTRPKDRRKPD</sequence>
<feature type="transmembrane region" description="Helical" evidence="7">
    <location>
        <begin position="224"/>
        <end position="245"/>
    </location>
</feature>
<feature type="transmembrane region" description="Helical" evidence="7">
    <location>
        <begin position="81"/>
        <end position="102"/>
    </location>
</feature>
<dbReference type="PANTHER" id="PTHR21716:SF4">
    <property type="entry name" value="TRANSMEMBRANE PROTEIN 245"/>
    <property type="match status" value="1"/>
</dbReference>
<dbReference type="InterPro" id="IPR002549">
    <property type="entry name" value="AI-2E-like"/>
</dbReference>
<feature type="transmembrane region" description="Helical" evidence="7">
    <location>
        <begin position="170"/>
        <end position="188"/>
    </location>
</feature>
<feature type="transmembrane region" description="Helical" evidence="7">
    <location>
        <begin position="319"/>
        <end position="352"/>
    </location>
</feature>